<keyword evidence="6" id="KW-1185">Reference proteome</keyword>
<reference evidence="5 6" key="1">
    <citation type="submission" date="2016-04" db="EMBL/GenBank/DDBJ databases">
        <title>Complete genome sequence of Dietzia lutea YIM 80766T, a strain isolated from desert soil in Egypt.</title>
        <authorList>
            <person name="Zhao J."/>
            <person name="Hu B."/>
            <person name="Geng S."/>
            <person name="Nie Y."/>
            <person name="Tang Y."/>
        </authorList>
    </citation>
    <scope>NUCLEOTIDE SEQUENCE [LARGE SCALE GENOMIC DNA]</scope>
    <source>
        <strain evidence="5 6">YIM 80766</strain>
    </source>
</reference>
<protein>
    <recommendedName>
        <fullName evidence="7">PucR C-terminal helix-turn-helix domain-containing protein</fullName>
    </recommendedName>
</protein>
<proteinExistence type="inferred from homology"/>
<dbReference type="InterPro" id="IPR051448">
    <property type="entry name" value="CdaR-like_regulators"/>
</dbReference>
<evidence type="ECO:0000256" key="1">
    <source>
        <dbReference type="ARBA" id="ARBA00006754"/>
    </source>
</evidence>
<name>A0A2S1R9E1_9ACTN</name>
<organism evidence="5 6">
    <name type="scientific">Dietzia lutea</name>
    <dbReference type="NCBI Taxonomy" id="546160"/>
    <lineage>
        <taxon>Bacteria</taxon>
        <taxon>Bacillati</taxon>
        <taxon>Actinomycetota</taxon>
        <taxon>Actinomycetes</taxon>
        <taxon>Mycobacteriales</taxon>
        <taxon>Dietziaceae</taxon>
        <taxon>Dietzia</taxon>
    </lineage>
</organism>
<dbReference type="Pfam" id="PF14361">
    <property type="entry name" value="RsbRD_N"/>
    <property type="match status" value="1"/>
</dbReference>
<dbReference type="InterPro" id="IPR042070">
    <property type="entry name" value="PucR_C-HTH_sf"/>
</dbReference>
<evidence type="ECO:0000259" key="4">
    <source>
        <dbReference type="Pfam" id="PF17853"/>
    </source>
</evidence>
<evidence type="ECO:0000313" key="6">
    <source>
        <dbReference type="Proteomes" id="UP000244928"/>
    </source>
</evidence>
<dbReference type="PANTHER" id="PTHR33744">
    <property type="entry name" value="CARBOHYDRATE DIACID REGULATOR"/>
    <property type="match status" value="1"/>
</dbReference>
<dbReference type="InterPro" id="IPR025751">
    <property type="entry name" value="RsbRD_N_dom"/>
</dbReference>
<dbReference type="Pfam" id="PF13556">
    <property type="entry name" value="HTH_30"/>
    <property type="match status" value="1"/>
</dbReference>
<dbReference type="Gene3D" id="1.10.10.2840">
    <property type="entry name" value="PucR C-terminal helix-turn-helix domain"/>
    <property type="match status" value="1"/>
</dbReference>
<comment type="similarity">
    <text evidence="1">Belongs to the CdaR family.</text>
</comment>
<evidence type="ECO:0000313" key="5">
    <source>
        <dbReference type="EMBL" id="AWH92909.1"/>
    </source>
</evidence>
<dbReference type="KEGG" id="dlu:A6035_12850"/>
<feature type="domain" description="PucR C-terminal helix-turn-helix" evidence="2">
    <location>
        <begin position="346"/>
        <end position="403"/>
    </location>
</feature>
<dbReference type="InterPro" id="IPR025736">
    <property type="entry name" value="PucR_C-HTH_dom"/>
</dbReference>
<feature type="domain" description="CdaR GGDEF-like" evidence="4">
    <location>
        <begin position="185"/>
        <end position="296"/>
    </location>
</feature>
<dbReference type="AlphaFoldDB" id="A0A2S1R9E1"/>
<dbReference type="EMBL" id="CP015449">
    <property type="protein sequence ID" value="AWH92909.1"/>
    <property type="molecule type" value="Genomic_DNA"/>
</dbReference>
<evidence type="ECO:0000259" key="3">
    <source>
        <dbReference type="Pfam" id="PF14361"/>
    </source>
</evidence>
<gene>
    <name evidence="5" type="ORF">A6035_12850</name>
</gene>
<dbReference type="Proteomes" id="UP000244928">
    <property type="component" value="Chromosome"/>
</dbReference>
<sequence length="416" mass="45380">MDGMTTDALAESGREDRLKAAWAEMLEDSDRIADEISATMVAKDSVSGWSTPELRAVLRRSIREHVRRGLKRLGGQVDDAGREVRVADVWRATGIERARQGVPLEAVLSAYTTGNLALWEAMTERVREGRADVSTEELLAAGRRLWRDLGIQSEVMSEAYRREVARQELRDLRRQENYLAGLLEGRASSPEFATQAEEILGIRPNVPLACVVAILEDTRSEPLRHPEDRVERMGGTSRWGVRDGALYGVVTLQGVDEAWLTDVLRPAVAGRVGVALARHGMAGTAAAFRLAARAAATLSAGEQRLVWASARLPELLLETSPEVGAMIEEQVLGPVLALPDHQRTTLLETLRALLRHGGSATSAAGELFCHRNTVMYRSRQLVGLTGCDLQEPRGRLLLELAIIAHDLAVASGRGGA</sequence>
<dbReference type="InterPro" id="IPR041522">
    <property type="entry name" value="CdaR_GGDEF"/>
</dbReference>
<evidence type="ECO:0008006" key="7">
    <source>
        <dbReference type="Google" id="ProtNLM"/>
    </source>
</evidence>
<feature type="domain" description="RsbT co-antagonist protein RsbRD N-terminal" evidence="3">
    <location>
        <begin position="31"/>
        <end position="174"/>
    </location>
</feature>
<dbReference type="Pfam" id="PF17853">
    <property type="entry name" value="GGDEF_2"/>
    <property type="match status" value="1"/>
</dbReference>
<dbReference type="PANTHER" id="PTHR33744:SF1">
    <property type="entry name" value="DNA-BINDING TRANSCRIPTIONAL ACTIVATOR ADER"/>
    <property type="match status" value="1"/>
</dbReference>
<evidence type="ECO:0000259" key="2">
    <source>
        <dbReference type="Pfam" id="PF13556"/>
    </source>
</evidence>
<accession>A0A2S1R9E1</accession>